<keyword evidence="1" id="KW-0812">Transmembrane</keyword>
<keyword evidence="1" id="KW-1133">Transmembrane helix</keyword>
<proteinExistence type="predicted"/>
<protein>
    <submittedName>
        <fullName evidence="2">Uncharacterized protein</fullName>
    </submittedName>
</protein>
<sequence>MTRSCIYFHFHLYLYIRIFFWSSSVLFYKSLKHYVGPATSFPAIYSTIYHPIVNQGFDVFPVRLGFAV</sequence>
<accession>A0A0A8YGY5</accession>
<evidence type="ECO:0000313" key="2">
    <source>
        <dbReference type="EMBL" id="JAD25088.1"/>
    </source>
</evidence>
<dbReference type="AlphaFoldDB" id="A0A0A8YGY5"/>
<reference evidence="2" key="2">
    <citation type="journal article" date="2015" name="Data Brief">
        <title>Shoot transcriptome of the giant reed, Arundo donax.</title>
        <authorList>
            <person name="Barrero R.A."/>
            <person name="Guerrero F.D."/>
            <person name="Moolhuijzen P."/>
            <person name="Goolsby J.A."/>
            <person name="Tidwell J."/>
            <person name="Bellgard S.E."/>
            <person name="Bellgard M.I."/>
        </authorList>
    </citation>
    <scope>NUCLEOTIDE SEQUENCE</scope>
    <source>
        <tissue evidence="2">Shoot tissue taken approximately 20 cm above the soil surface</tissue>
    </source>
</reference>
<name>A0A0A8YGY5_ARUDO</name>
<keyword evidence="1" id="KW-0472">Membrane</keyword>
<feature type="transmembrane region" description="Helical" evidence="1">
    <location>
        <begin position="6"/>
        <end position="28"/>
    </location>
</feature>
<dbReference type="EMBL" id="GBRH01272807">
    <property type="protein sequence ID" value="JAD25088.1"/>
    <property type="molecule type" value="Transcribed_RNA"/>
</dbReference>
<evidence type="ECO:0000256" key="1">
    <source>
        <dbReference type="SAM" id="Phobius"/>
    </source>
</evidence>
<reference evidence="2" key="1">
    <citation type="submission" date="2014-09" db="EMBL/GenBank/DDBJ databases">
        <authorList>
            <person name="Magalhaes I.L.F."/>
            <person name="Oliveira U."/>
            <person name="Santos F.R."/>
            <person name="Vidigal T.H.D.A."/>
            <person name="Brescovit A.D."/>
            <person name="Santos A.J."/>
        </authorList>
    </citation>
    <scope>NUCLEOTIDE SEQUENCE</scope>
    <source>
        <tissue evidence="2">Shoot tissue taken approximately 20 cm above the soil surface</tissue>
    </source>
</reference>
<organism evidence="2">
    <name type="scientific">Arundo donax</name>
    <name type="common">Giant reed</name>
    <name type="synonym">Donax arundinaceus</name>
    <dbReference type="NCBI Taxonomy" id="35708"/>
    <lineage>
        <taxon>Eukaryota</taxon>
        <taxon>Viridiplantae</taxon>
        <taxon>Streptophyta</taxon>
        <taxon>Embryophyta</taxon>
        <taxon>Tracheophyta</taxon>
        <taxon>Spermatophyta</taxon>
        <taxon>Magnoliopsida</taxon>
        <taxon>Liliopsida</taxon>
        <taxon>Poales</taxon>
        <taxon>Poaceae</taxon>
        <taxon>PACMAD clade</taxon>
        <taxon>Arundinoideae</taxon>
        <taxon>Arundineae</taxon>
        <taxon>Arundo</taxon>
    </lineage>
</organism>